<reference evidence="2 3" key="1">
    <citation type="journal article" date="2005" name="Science">
        <title>The genome of the basidiomycetous yeast and human pathogen Cryptococcus neoformans.</title>
        <authorList>
            <person name="Loftus B.J."/>
            <person name="Fung E."/>
            <person name="Roncaglia P."/>
            <person name="Rowley D."/>
            <person name="Amedeo P."/>
            <person name="Bruno D."/>
            <person name="Vamathevan J."/>
            <person name="Miranda M."/>
            <person name="Anderson I.J."/>
            <person name="Fraser J.A."/>
            <person name="Allen J.E."/>
            <person name="Bosdet I.E."/>
            <person name="Brent M.R."/>
            <person name="Chiu R."/>
            <person name="Doering T.L."/>
            <person name="Donlin M.J."/>
            <person name="D'Souza C.A."/>
            <person name="Fox D.S."/>
            <person name="Grinberg V."/>
            <person name="Fu J."/>
            <person name="Fukushima M."/>
            <person name="Haas B.J."/>
            <person name="Huang J.C."/>
            <person name="Janbon G."/>
            <person name="Jones S.J."/>
            <person name="Koo H.L."/>
            <person name="Krzywinski M.I."/>
            <person name="Kwon-Chung J.K."/>
            <person name="Lengeler K.B."/>
            <person name="Maiti R."/>
            <person name="Marra M.A."/>
            <person name="Marra R.E."/>
            <person name="Mathewson C.A."/>
            <person name="Mitchell T.G."/>
            <person name="Pertea M."/>
            <person name="Riggs F.R."/>
            <person name="Salzberg S.L."/>
            <person name="Schein J.E."/>
            <person name="Shvartsbeyn A."/>
            <person name="Shin H."/>
            <person name="Shumway M."/>
            <person name="Specht C.A."/>
            <person name="Suh B.B."/>
            <person name="Tenney A."/>
            <person name="Utterback T.R."/>
            <person name="Wickes B.L."/>
            <person name="Wortman J.R."/>
            <person name="Wye N.H."/>
            <person name="Kronstad J.W."/>
            <person name="Lodge J.K."/>
            <person name="Heitman J."/>
            <person name="Davis R.W."/>
            <person name="Fraser C.M."/>
            <person name="Hyman R.W."/>
        </authorList>
    </citation>
    <scope>NUCLEOTIDE SEQUENCE [LARGE SCALE GENOMIC DNA]</scope>
    <source>
        <strain evidence="3">JEC21 / ATCC MYA-565</strain>
    </source>
</reference>
<evidence type="ECO:0000313" key="3">
    <source>
        <dbReference type="Proteomes" id="UP000002149"/>
    </source>
</evidence>
<accession>Q5K841</accession>
<dbReference type="EMBL" id="AE017353">
    <property type="protein sequence ID" value="AAW46926.1"/>
    <property type="molecule type" value="Genomic_DNA"/>
</dbReference>
<evidence type="ECO:0000313" key="2">
    <source>
        <dbReference type="EMBL" id="AAW46926.1"/>
    </source>
</evidence>
<sequence length="361" mass="39500">MSTPPQSLRPAFLTTATKEDLRSASTEAGLTVHGSTYKITGDLLSSDTAELGNTSSDPPFPSTPTVDHSTSQTTLPSHTPSDPTPPPPSATDQALATLTRLVEDLTIEVLEQRNYVDQRLANELLPITSSVLPESPSYPGLVSSLPPSSSAPPVLSNRAPSATTRNAVPLPKMDAQAEWAYIPPTVFDSVVDGTFEIRDLWKLDPTRRLEIEKMAEDVISDRALNGLSELLQITSAFTEQSRSLTKYRSLDDIILPWIVYCRIRDVVQPGSGHYLSAHVIQLYLAFHALNKRFPAVLRYHLDVCQKRMSLGDSVDWSSWITLDLLVLNTSLVQSLPSSSRGSTPSSGAPTTQHSCRRRGRK</sequence>
<dbReference type="PaxDb" id="214684-Q5K841"/>
<protein>
    <submittedName>
        <fullName evidence="2">Uncharacterized protein</fullName>
    </submittedName>
</protein>
<proteinExistence type="predicted"/>
<gene>
    <name evidence="2" type="ordered locus">CNM00200</name>
</gene>
<dbReference type="Proteomes" id="UP000002149">
    <property type="component" value="Chromosome 13"/>
</dbReference>
<evidence type="ECO:0000256" key="1">
    <source>
        <dbReference type="SAM" id="MobiDB-lite"/>
    </source>
</evidence>
<dbReference type="GeneID" id="3255177"/>
<keyword evidence="3" id="KW-1185">Reference proteome</keyword>
<organism evidence="2 3">
    <name type="scientific">Cryptococcus deneoformans (strain JEC21 / ATCC MYA-565)</name>
    <name type="common">Cryptococcus neoformans var. neoformans serotype D</name>
    <dbReference type="NCBI Taxonomy" id="214684"/>
    <lineage>
        <taxon>Eukaryota</taxon>
        <taxon>Fungi</taxon>
        <taxon>Dikarya</taxon>
        <taxon>Basidiomycota</taxon>
        <taxon>Agaricomycotina</taxon>
        <taxon>Tremellomycetes</taxon>
        <taxon>Tremellales</taxon>
        <taxon>Cryptococcaceae</taxon>
        <taxon>Cryptococcus</taxon>
        <taxon>Cryptococcus neoformans species complex</taxon>
    </lineage>
</organism>
<name>Q5K841_CRYD1</name>
<dbReference type="InParanoid" id="Q5K841"/>
<feature type="region of interest" description="Disordered" evidence="1">
    <location>
        <begin position="1"/>
        <end position="27"/>
    </location>
</feature>
<dbReference type="KEGG" id="cne:CNM00200"/>
<dbReference type="OrthoDB" id="10377619at2759"/>
<dbReference type="RefSeq" id="XP_568443.1">
    <property type="nucleotide sequence ID" value="XM_568443.2"/>
</dbReference>
<feature type="region of interest" description="Disordered" evidence="1">
    <location>
        <begin position="47"/>
        <end position="92"/>
    </location>
</feature>
<feature type="region of interest" description="Disordered" evidence="1">
    <location>
        <begin position="336"/>
        <end position="361"/>
    </location>
</feature>
<dbReference type="AlphaFoldDB" id="Q5K841"/>
<dbReference type="VEuPathDB" id="FungiDB:CNM00200"/>
<dbReference type="HOGENOM" id="CLU_767308_0_0_1"/>
<feature type="compositionally biased region" description="Low complexity" evidence="1">
    <location>
        <begin position="336"/>
        <end position="351"/>
    </location>
</feature>